<feature type="region of interest" description="Disordered" evidence="6">
    <location>
        <begin position="260"/>
        <end position="284"/>
    </location>
</feature>
<evidence type="ECO:0000259" key="7">
    <source>
        <dbReference type="PROSITE" id="PS50090"/>
    </source>
</evidence>
<dbReference type="InterPro" id="IPR001005">
    <property type="entry name" value="SANT/Myb"/>
</dbReference>
<reference evidence="8" key="1">
    <citation type="journal article" date="2023" name="Science">
        <title>Elucidation of the pathway for biosynthesis of saponin adjuvants from the soapbark tree.</title>
        <authorList>
            <person name="Reed J."/>
            <person name="Orme A."/>
            <person name="El-Demerdash A."/>
            <person name="Owen C."/>
            <person name="Martin L.B.B."/>
            <person name="Misra R.C."/>
            <person name="Kikuchi S."/>
            <person name="Rejzek M."/>
            <person name="Martin A.C."/>
            <person name="Harkess A."/>
            <person name="Leebens-Mack J."/>
            <person name="Louveau T."/>
            <person name="Stephenson M.J."/>
            <person name="Osbourn A."/>
        </authorList>
    </citation>
    <scope>NUCLEOTIDE SEQUENCE</scope>
    <source>
        <strain evidence="8">S10</strain>
    </source>
</reference>
<evidence type="ECO:0000313" key="8">
    <source>
        <dbReference type="EMBL" id="KAJ7970542.1"/>
    </source>
</evidence>
<keyword evidence="3" id="KW-0238">DNA-binding</keyword>
<protein>
    <submittedName>
        <fullName evidence="8">Trihelix transcription factor PTL</fullName>
    </submittedName>
</protein>
<evidence type="ECO:0000256" key="5">
    <source>
        <dbReference type="ARBA" id="ARBA00023242"/>
    </source>
</evidence>
<keyword evidence="4" id="KW-0804">Transcription</keyword>
<dbReference type="AlphaFoldDB" id="A0AAD7PWV2"/>
<dbReference type="InterPro" id="IPR044822">
    <property type="entry name" value="Myb_DNA-bind_4"/>
</dbReference>
<dbReference type="GO" id="GO:0005634">
    <property type="term" value="C:nucleus"/>
    <property type="evidence" value="ECO:0007669"/>
    <property type="project" value="UniProtKB-SubCell"/>
</dbReference>
<evidence type="ECO:0000256" key="4">
    <source>
        <dbReference type="ARBA" id="ARBA00023163"/>
    </source>
</evidence>
<dbReference type="PROSITE" id="PS50090">
    <property type="entry name" value="MYB_LIKE"/>
    <property type="match status" value="1"/>
</dbReference>
<dbReference type="CDD" id="cd12203">
    <property type="entry name" value="GT1"/>
    <property type="match status" value="1"/>
</dbReference>
<gene>
    <name evidence="8" type="ORF">O6P43_008712</name>
</gene>
<keyword evidence="2" id="KW-0805">Transcription regulation</keyword>
<accession>A0AAD7PWV2</accession>
<dbReference type="Proteomes" id="UP001163823">
    <property type="component" value="Chromosome 4"/>
</dbReference>
<dbReference type="EMBL" id="JARAOO010000004">
    <property type="protein sequence ID" value="KAJ7970542.1"/>
    <property type="molecule type" value="Genomic_DNA"/>
</dbReference>
<dbReference type="Pfam" id="PF13837">
    <property type="entry name" value="Myb_DNA-bind_4"/>
    <property type="match status" value="1"/>
</dbReference>
<name>A0AAD7PWV2_QUISA</name>
<dbReference type="KEGG" id="qsa:O6P43_008712"/>
<feature type="region of interest" description="Disordered" evidence="6">
    <location>
        <begin position="216"/>
        <end position="237"/>
    </location>
</feature>
<feature type="domain" description="Myb-like" evidence="7">
    <location>
        <begin position="124"/>
        <end position="183"/>
    </location>
</feature>
<comment type="caution">
    <text evidence="8">The sequence shown here is derived from an EMBL/GenBank/DDBJ whole genome shotgun (WGS) entry which is preliminary data.</text>
</comment>
<evidence type="ECO:0000256" key="2">
    <source>
        <dbReference type="ARBA" id="ARBA00023015"/>
    </source>
</evidence>
<proteinExistence type="predicted"/>
<organism evidence="8 9">
    <name type="scientific">Quillaja saponaria</name>
    <name type="common">Soap bark tree</name>
    <dbReference type="NCBI Taxonomy" id="32244"/>
    <lineage>
        <taxon>Eukaryota</taxon>
        <taxon>Viridiplantae</taxon>
        <taxon>Streptophyta</taxon>
        <taxon>Embryophyta</taxon>
        <taxon>Tracheophyta</taxon>
        <taxon>Spermatophyta</taxon>
        <taxon>Magnoliopsida</taxon>
        <taxon>eudicotyledons</taxon>
        <taxon>Gunneridae</taxon>
        <taxon>Pentapetalae</taxon>
        <taxon>rosids</taxon>
        <taxon>fabids</taxon>
        <taxon>Fabales</taxon>
        <taxon>Quillajaceae</taxon>
        <taxon>Quillaja</taxon>
    </lineage>
</organism>
<dbReference type="PANTHER" id="PTHR21654:SF63">
    <property type="entry name" value="MYB-LIKE DOMAIN-CONTAINING PROTEIN"/>
    <property type="match status" value="1"/>
</dbReference>
<evidence type="ECO:0000256" key="1">
    <source>
        <dbReference type="ARBA" id="ARBA00004123"/>
    </source>
</evidence>
<dbReference type="GO" id="GO:0003677">
    <property type="term" value="F:DNA binding"/>
    <property type="evidence" value="ECO:0007669"/>
    <property type="project" value="UniProtKB-KW"/>
</dbReference>
<feature type="compositionally biased region" description="Low complexity" evidence="6">
    <location>
        <begin position="217"/>
        <end position="231"/>
    </location>
</feature>
<evidence type="ECO:0000313" key="9">
    <source>
        <dbReference type="Proteomes" id="UP001163823"/>
    </source>
</evidence>
<evidence type="ECO:0000256" key="6">
    <source>
        <dbReference type="SAM" id="MobiDB-lite"/>
    </source>
</evidence>
<sequence>MTDPFGLPDLRHLISGSPHIRTNPQLLVQNPLIFSAAPPNNSSYDVVMGGDQVFPRGFVENFGGHDDQYCTSTAALTPTRTISSDHIDSTTTAFCGMESCTAGDNHSNGCGTWVGYDVTAAGNSRWPRQETLSLLEIRSRLDSKFKETNHKGPLWNQVSRLMAEEHGYQRSGKKCKEKFENLYKYYKKTKEGKSGRQDGKHYRFFRQLEAIYGQPNTSTTHASASQTHHASYGNTTDLLPYQNPINNFIQENQFLKPSQSLSFSNSSDQFETSSSENNDNDNENDLSAAIACMMKQTSGKAGQQSRESVKQRWTTKVEEFVGSQIRKITETQDVMMEKILSTIEYREKEMMATEEERRRQEAVRFDQQVHDLWVKERAWIEARDAALMHRMKNFIGKGPIPAEPIVKLEHLGNEKMNLKEDMD</sequence>
<dbReference type="PANTHER" id="PTHR21654">
    <property type="entry name" value="FI21293P1"/>
    <property type="match status" value="1"/>
</dbReference>
<dbReference type="Gene3D" id="1.10.10.60">
    <property type="entry name" value="Homeodomain-like"/>
    <property type="match status" value="1"/>
</dbReference>
<dbReference type="FunFam" id="1.10.10.60:FF:000342">
    <property type="entry name" value="trihelix transcription factor PTL-like"/>
    <property type="match status" value="1"/>
</dbReference>
<comment type="subcellular location">
    <subcellularLocation>
        <location evidence="1">Nucleus</location>
    </subcellularLocation>
</comment>
<dbReference type="GO" id="GO:0006355">
    <property type="term" value="P:regulation of DNA-templated transcription"/>
    <property type="evidence" value="ECO:0007669"/>
    <property type="project" value="UniProtKB-ARBA"/>
</dbReference>
<keyword evidence="9" id="KW-1185">Reference proteome</keyword>
<feature type="compositionally biased region" description="Low complexity" evidence="6">
    <location>
        <begin position="260"/>
        <end position="277"/>
    </location>
</feature>
<evidence type="ECO:0000256" key="3">
    <source>
        <dbReference type="ARBA" id="ARBA00023125"/>
    </source>
</evidence>
<keyword evidence="5" id="KW-0539">Nucleus</keyword>